<proteinExistence type="predicted"/>
<dbReference type="GO" id="GO:0016747">
    <property type="term" value="F:acyltransferase activity, transferring groups other than amino-acyl groups"/>
    <property type="evidence" value="ECO:0007669"/>
    <property type="project" value="InterPro"/>
</dbReference>
<dbReference type="RefSeq" id="WP_094407081.1">
    <property type="nucleotide sequence ID" value="NZ_BMJZ01000010.1"/>
</dbReference>
<evidence type="ECO:0000259" key="3">
    <source>
        <dbReference type="PROSITE" id="PS51186"/>
    </source>
</evidence>
<dbReference type="PROSITE" id="PS51186">
    <property type="entry name" value="GNAT"/>
    <property type="match status" value="1"/>
</dbReference>
<feature type="domain" description="N-acetyltransferase" evidence="3">
    <location>
        <begin position="23"/>
        <end position="184"/>
    </location>
</feature>
<name>A0A255XX36_9PROT</name>
<dbReference type="OrthoDB" id="7585366at2"/>
<accession>A0A255XX36</accession>
<organism evidence="4 5">
    <name type="scientific">Elstera cyanobacteriorum</name>
    <dbReference type="NCBI Taxonomy" id="2022747"/>
    <lineage>
        <taxon>Bacteria</taxon>
        <taxon>Pseudomonadati</taxon>
        <taxon>Pseudomonadota</taxon>
        <taxon>Alphaproteobacteria</taxon>
        <taxon>Rhodospirillales</taxon>
        <taxon>Rhodospirillaceae</taxon>
        <taxon>Elstera</taxon>
    </lineage>
</organism>
<gene>
    <name evidence="4" type="ORF">CHR90_01660</name>
</gene>
<dbReference type="InterPro" id="IPR016181">
    <property type="entry name" value="Acyl_CoA_acyltransferase"/>
</dbReference>
<dbReference type="Pfam" id="PF13508">
    <property type="entry name" value="Acetyltransf_7"/>
    <property type="match status" value="1"/>
</dbReference>
<dbReference type="Gene3D" id="3.40.630.30">
    <property type="match status" value="1"/>
</dbReference>
<comment type="caution">
    <text evidence="4">The sequence shown here is derived from an EMBL/GenBank/DDBJ whole genome shotgun (WGS) entry which is preliminary data.</text>
</comment>
<dbReference type="EMBL" id="NOXS01000021">
    <property type="protein sequence ID" value="OYQ21587.1"/>
    <property type="molecule type" value="Genomic_DNA"/>
</dbReference>
<dbReference type="SUPFAM" id="SSF55729">
    <property type="entry name" value="Acyl-CoA N-acyltransferases (Nat)"/>
    <property type="match status" value="1"/>
</dbReference>
<evidence type="ECO:0000313" key="5">
    <source>
        <dbReference type="Proteomes" id="UP000216361"/>
    </source>
</evidence>
<dbReference type="Proteomes" id="UP000216361">
    <property type="component" value="Unassembled WGS sequence"/>
</dbReference>
<keyword evidence="2" id="KW-0012">Acyltransferase</keyword>
<keyword evidence="5" id="KW-1185">Reference proteome</keyword>
<dbReference type="InterPro" id="IPR050832">
    <property type="entry name" value="Bact_Acetyltransf"/>
</dbReference>
<dbReference type="InterPro" id="IPR000182">
    <property type="entry name" value="GNAT_dom"/>
</dbReference>
<evidence type="ECO:0000256" key="2">
    <source>
        <dbReference type="ARBA" id="ARBA00023315"/>
    </source>
</evidence>
<reference evidence="4 5" key="1">
    <citation type="submission" date="2017-07" db="EMBL/GenBank/DDBJ databases">
        <title>Elstera cyanobacteriorum sp. nov., a novel bacterium isolated from cyanobacterial aggregates in a eutrophic lake.</title>
        <authorList>
            <person name="Cai H."/>
        </authorList>
    </citation>
    <scope>NUCLEOTIDE SEQUENCE [LARGE SCALE GENOMIC DNA]</scope>
    <source>
        <strain evidence="4 5">TH019</strain>
    </source>
</reference>
<sequence>MPDTLGRAGLWVALPADWPGRGLALRVRQPGDMAFLRDLYRSTRAEEVAAAGFDPIAGALFLNSQFDLQCRHFDAHYTLGGQRLIVVAQDQPIGRLDLWQTETAGRPDLRLVDLSLLPAWRGQGLGAALLVAVQQAAAAQGRSVSLHVDKFNRAFTLYRRLGFKKVGDTGASWRMEWRAGRSRRR</sequence>
<dbReference type="AlphaFoldDB" id="A0A255XX36"/>
<keyword evidence="1" id="KW-0808">Transferase</keyword>
<evidence type="ECO:0000256" key="1">
    <source>
        <dbReference type="ARBA" id="ARBA00022679"/>
    </source>
</evidence>
<dbReference type="PANTHER" id="PTHR43877">
    <property type="entry name" value="AMINOALKYLPHOSPHONATE N-ACETYLTRANSFERASE-RELATED-RELATED"/>
    <property type="match status" value="1"/>
</dbReference>
<protein>
    <recommendedName>
        <fullName evidence="3">N-acetyltransferase domain-containing protein</fullName>
    </recommendedName>
</protein>
<evidence type="ECO:0000313" key="4">
    <source>
        <dbReference type="EMBL" id="OYQ21587.1"/>
    </source>
</evidence>